<feature type="region of interest" description="Disordered" evidence="2">
    <location>
        <begin position="395"/>
        <end position="436"/>
    </location>
</feature>
<dbReference type="PROSITE" id="PS50005">
    <property type="entry name" value="TPR"/>
    <property type="match status" value="1"/>
</dbReference>
<name>A0A8T2Q1B0_CERRI</name>
<dbReference type="Proteomes" id="UP000825935">
    <property type="component" value="Chromosome 39"/>
</dbReference>
<feature type="compositionally biased region" description="Basic and acidic residues" evidence="2">
    <location>
        <begin position="427"/>
        <end position="436"/>
    </location>
</feature>
<dbReference type="InterPro" id="IPR019734">
    <property type="entry name" value="TPR_rpt"/>
</dbReference>
<keyword evidence="1" id="KW-0802">TPR repeat</keyword>
<dbReference type="InterPro" id="IPR011990">
    <property type="entry name" value="TPR-like_helical_dom_sf"/>
</dbReference>
<feature type="repeat" description="TPR" evidence="1">
    <location>
        <begin position="238"/>
        <end position="271"/>
    </location>
</feature>
<dbReference type="SUPFAM" id="SSF48452">
    <property type="entry name" value="TPR-like"/>
    <property type="match status" value="1"/>
</dbReference>
<comment type="caution">
    <text evidence="3">The sequence shown here is derived from an EMBL/GenBank/DDBJ whole genome shotgun (WGS) entry which is preliminary data.</text>
</comment>
<accession>A0A8T2Q1B0</accession>
<evidence type="ECO:0000256" key="2">
    <source>
        <dbReference type="SAM" id="MobiDB-lite"/>
    </source>
</evidence>
<protein>
    <submittedName>
        <fullName evidence="3">Uncharacterized protein</fullName>
    </submittedName>
</protein>
<gene>
    <name evidence="3" type="ORF">KP509_39G053400</name>
</gene>
<keyword evidence="4" id="KW-1185">Reference proteome</keyword>
<dbReference type="OMA" id="EVEWRYL"/>
<dbReference type="Gene3D" id="1.25.40.10">
    <property type="entry name" value="Tetratricopeptide repeat domain"/>
    <property type="match status" value="1"/>
</dbReference>
<evidence type="ECO:0000313" key="4">
    <source>
        <dbReference type="Proteomes" id="UP000825935"/>
    </source>
</evidence>
<dbReference type="AlphaFoldDB" id="A0A8T2Q1B0"/>
<reference evidence="3" key="1">
    <citation type="submission" date="2021-08" db="EMBL/GenBank/DDBJ databases">
        <title>WGS assembly of Ceratopteris richardii.</title>
        <authorList>
            <person name="Marchant D.B."/>
            <person name="Chen G."/>
            <person name="Jenkins J."/>
            <person name="Shu S."/>
            <person name="Leebens-Mack J."/>
            <person name="Grimwood J."/>
            <person name="Schmutz J."/>
            <person name="Soltis P."/>
            <person name="Soltis D."/>
            <person name="Chen Z.-H."/>
        </authorList>
    </citation>
    <scope>NUCLEOTIDE SEQUENCE</scope>
    <source>
        <strain evidence="3">Whitten #5841</strain>
        <tissue evidence="3">Leaf</tissue>
    </source>
</reference>
<dbReference type="SMART" id="SM00028">
    <property type="entry name" value="TPR"/>
    <property type="match status" value="3"/>
</dbReference>
<proteinExistence type="predicted"/>
<organism evidence="3 4">
    <name type="scientific">Ceratopteris richardii</name>
    <name type="common">Triangle waterfern</name>
    <dbReference type="NCBI Taxonomy" id="49495"/>
    <lineage>
        <taxon>Eukaryota</taxon>
        <taxon>Viridiplantae</taxon>
        <taxon>Streptophyta</taxon>
        <taxon>Embryophyta</taxon>
        <taxon>Tracheophyta</taxon>
        <taxon>Polypodiopsida</taxon>
        <taxon>Polypodiidae</taxon>
        <taxon>Polypodiales</taxon>
        <taxon>Pteridineae</taxon>
        <taxon>Pteridaceae</taxon>
        <taxon>Parkerioideae</taxon>
        <taxon>Ceratopteris</taxon>
    </lineage>
</organism>
<sequence>MDALFSVQPPCCFSHQRFRRRDVFPYFPMHAYFHSKAFVQQSNSTVTYSAGGFKCISSKPPKTWSWSTSERRQVYTPCFSYKRAPGEPAERTISVPLLLYRSLLLVGIGLGIAHPAVAGAPVTSEVFVQQVVGKAARGTAENSATQTEKKVIGDSSISEKPSQALSVDNAQLDLDETFWKDFDLSRGSMFAILKNVLDSDPNDRDALECLAKILVDSDTPSHSLPVIEKLELLEPGEVEWRYLKGFAYDMIGEFKKAKEIYQEILKVEPYSSKAIQGLMMAMDELDEVDELADVVDQTVNRARDEDNITEARNIVMLIGQFFMMKGHLREALEIYEDMLKEDSKDFRPYLCEGMIYSTLGETAKAEQKFKMYEKLCPQDYPERKYLDALMRKAKREGLKQSEQKQKEKYIRIPKEVKGDEFPTWGSKGEKQAPSKN</sequence>
<evidence type="ECO:0000256" key="1">
    <source>
        <dbReference type="PROSITE-ProRule" id="PRU00339"/>
    </source>
</evidence>
<evidence type="ECO:0000313" key="3">
    <source>
        <dbReference type="EMBL" id="KAH7277475.1"/>
    </source>
</evidence>
<dbReference type="OrthoDB" id="2012659at2759"/>
<dbReference type="EMBL" id="CM035444">
    <property type="protein sequence ID" value="KAH7277475.1"/>
    <property type="molecule type" value="Genomic_DNA"/>
</dbReference>
<feature type="compositionally biased region" description="Basic and acidic residues" evidence="2">
    <location>
        <begin position="395"/>
        <end position="420"/>
    </location>
</feature>